<proteinExistence type="inferred from homology"/>
<keyword evidence="3" id="KW-0694">RNA-binding</keyword>
<sequence>MAEASPDKILEDLMSRHTVDTESREFMERLFNTSLNQKEWIRTQIEERLENWDITRVAIIDLLVLQMMIAEMVFLEDIPPKVSIAEGVEIARKYSTDESSSFVNGILDSVYHSLEELSVPGE</sequence>
<dbReference type="InterPro" id="IPR035926">
    <property type="entry name" value="NusB-like_sf"/>
</dbReference>
<evidence type="ECO:0000256" key="5">
    <source>
        <dbReference type="ARBA" id="ARBA00023163"/>
    </source>
</evidence>
<dbReference type="GO" id="GO:0006353">
    <property type="term" value="P:DNA-templated transcription termination"/>
    <property type="evidence" value="ECO:0007669"/>
    <property type="project" value="InterPro"/>
</dbReference>
<dbReference type="PANTHER" id="PTHR11078:SF3">
    <property type="entry name" value="ANTITERMINATION NUSB DOMAIN-CONTAINING PROTEIN"/>
    <property type="match status" value="1"/>
</dbReference>
<name>A0A381VKP2_9ZZZZ</name>
<dbReference type="PANTHER" id="PTHR11078">
    <property type="entry name" value="N UTILIZATION SUBSTANCE PROTEIN B-RELATED"/>
    <property type="match status" value="1"/>
</dbReference>
<dbReference type="Pfam" id="PF01029">
    <property type="entry name" value="NusB"/>
    <property type="match status" value="1"/>
</dbReference>
<dbReference type="Gene3D" id="1.10.940.10">
    <property type="entry name" value="NusB-like"/>
    <property type="match status" value="1"/>
</dbReference>
<dbReference type="InterPro" id="IPR011605">
    <property type="entry name" value="NusB_fam"/>
</dbReference>
<dbReference type="GO" id="GO:0005829">
    <property type="term" value="C:cytosol"/>
    <property type="evidence" value="ECO:0007669"/>
    <property type="project" value="TreeGrafter"/>
</dbReference>
<dbReference type="InterPro" id="IPR006027">
    <property type="entry name" value="NusB_RsmB_TIM44"/>
</dbReference>
<evidence type="ECO:0000256" key="2">
    <source>
        <dbReference type="ARBA" id="ARBA00022814"/>
    </source>
</evidence>
<dbReference type="NCBIfam" id="TIGR01951">
    <property type="entry name" value="nusB"/>
    <property type="match status" value="1"/>
</dbReference>
<dbReference type="GO" id="GO:0003723">
    <property type="term" value="F:RNA binding"/>
    <property type="evidence" value="ECO:0007669"/>
    <property type="project" value="UniProtKB-KW"/>
</dbReference>
<evidence type="ECO:0000256" key="3">
    <source>
        <dbReference type="ARBA" id="ARBA00022884"/>
    </source>
</evidence>
<dbReference type="SUPFAM" id="SSF48013">
    <property type="entry name" value="NusB-like"/>
    <property type="match status" value="1"/>
</dbReference>
<keyword evidence="4" id="KW-0805">Transcription regulation</keyword>
<dbReference type="AlphaFoldDB" id="A0A381VKP2"/>
<reference evidence="7" key="1">
    <citation type="submission" date="2018-05" db="EMBL/GenBank/DDBJ databases">
        <authorList>
            <person name="Lanie J.A."/>
            <person name="Ng W.-L."/>
            <person name="Kazmierczak K.M."/>
            <person name="Andrzejewski T.M."/>
            <person name="Davidsen T.M."/>
            <person name="Wayne K.J."/>
            <person name="Tettelin H."/>
            <person name="Glass J.I."/>
            <person name="Rusch D."/>
            <person name="Podicherti R."/>
            <person name="Tsui H.-C.T."/>
            <person name="Winkler M.E."/>
        </authorList>
    </citation>
    <scope>NUCLEOTIDE SEQUENCE</scope>
</reference>
<dbReference type="EMBL" id="UINC01009038">
    <property type="protein sequence ID" value="SVA40601.1"/>
    <property type="molecule type" value="Genomic_DNA"/>
</dbReference>
<accession>A0A381VKP2</accession>
<comment type="similarity">
    <text evidence="1">Belongs to the NusB family.</text>
</comment>
<evidence type="ECO:0000256" key="4">
    <source>
        <dbReference type="ARBA" id="ARBA00023015"/>
    </source>
</evidence>
<dbReference type="GO" id="GO:0031564">
    <property type="term" value="P:transcription antitermination"/>
    <property type="evidence" value="ECO:0007669"/>
    <property type="project" value="UniProtKB-KW"/>
</dbReference>
<keyword evidence="2" id="KW-0889">Transcription antitermination</keyword>
<evidence type="ECO:0000259" key="6">
    <source>
        <dbReference type="Pfam" id="PF01029"/>
    </source>
</evidence>
<protein>
    <recommendedName>
        <fullName evidence="6">NusB/RsmB/TIM44 domain-containing protein</fullName>
    </recommendedName>
</protein>
<gene>
    <name evidence="7" type="ORF">METZ01_LOCUS93455</name>
</gene>
<evidence type="ECO:0000313" key="7">
    <source>
        <dbReference type="EMBL" id="SVA40601.1"/>
    </source>
</evidence>
<keyword evidence="5" id="KW-0804">Transcription</keyword>
<feature type="domain" description="NusB/RsmB/TIM44" evidence="6">
    <location>
        <begin position="12"/>
        <end position="111"/>
    </location>
</feature>
<evidence type="ECO:0000256" key="1">
    <source>
        <dbReference type="ARBA" id="ARBA00005952"/>
    </source>
</evidence>
<organism evidence="7">
    <name type="scientific">marine metagenome</name>
    <dbReference type="NCBI Taxonomy" id="408172"/>
    <lineage>
        <taxon>unclassified sequences</taxon>
        <taxon>metagenomes</taxon>
        <taxon>ecological metagenomes</taxon>
    </lineage>
</organism>